<protein>
    <submittedName>
        <fullName evidence="12">CLUMA_CG004144, isoform A</fullName>
    </submittedName>
</protein>
<reference evidence="12 13" key="1">
    <citation type="submission" date="2015-04" db="EMBL/GenBank/DDBJ databases">
        <authorList>
            <person name="Syromyatnikov M.Y."/>
            <person name="Popov V.N."/>
        </authorList>
    </citation>
    <scope>NUCLEOTIDE SEQUENCE [LARGE SCALE GENOMIC DNA]</scope>
</reference>
<evidence type="ECO:0000256" key="5">
    <source>
        <dbReference type="ARBA" id="ARBA00022859"/>
    </source>
</evidence>
<dbReference type="Gene3D" id="3.30.1640.30">
    <property type="match status" value="1"/>
</dbReference>
<evidence type="ECO:0000256" key="8">
    <source>
        <dbReference type="ARBA" id="ARBA00024195"/>
    </source>
</evidence>
<evidence type="ECO:0000256" key="4">
    <source>
        <dbReference type="ARBA" id="ARBA00022729"/>
    </source>
</evidence>
<dbReference type="FunFam" id="2.40.10.10:FF:000054">
    <property type="entry name" value="Complement C1r subcomponent"/>
    <property type="match status" value="1"/>
</dbReference>
<sequence length="547" mass="62042">MAEFKHLILAHGHWPDSYESHQYDSHRNVFFNNDMEGPQNYHYLQMNGNQLVNHHSACNCVKLKYCSPTMEMARKMYTGFISDYINSQLQVIACDFIDNEMAVCCPNNKLNVNGNSVRFSKHRRTSNRQRHHRHRHESDEHKKWVWDIEEANSSEEKFSSTTQSYKTTIEYSNYPTQDTTSPPKSKTYNSTFFITHEDPKSKKNCPPPLSEEFELPKNHSFFKEPQPSTTQKSSTNIQSTTTSDNNLVPTESNSNTPIQTELQEKMKLINKKSCGLSFGSRIIGGEDAGFGRFSWMARLAYRNTTSGRITYRCAGSVIADKYVLTAGHCVSNLVDNLEITLIRLGDVNAELENECDENGICAQEEDFEIERIIVHPEYNNPRYANDIALIRLKQSTASSNRIGTICLPIGEYQDAATRSYDAGNGIVAGWGAGSRMNNAQNEMLQWIRLPFVNTTECAEFYSNYTSGYRLRIMISNSQLCYQGRENGDACAGDSGGPLMNEAELNNDKFVILGLVSFGPRLCGLSNFPGVYTRVSSYVEWILRNIEP</sequence>
<keyword evidence="7" id="KW-0325">Glycoprotein</keyword>
<dbReference type="GO" id="GO:0006508">
    <property type="term" value="P:proteolysis"/>
    <property type="evidence" value="ECO:0007669"/>
    <property type="project" value="UniProtKB-KW"/>
</dbReference>
<dbReference type="SMART" id="SM00020">
    <property type="entry name" value="Tryp_SPc"/>
    <property type="match status" value="1"/>
</dbReference>
<dbReference type="PROSITE" id="PS50240">
    <property type="entry name" value="TRYPSIN_DOM"/>
    <property type="match status" value="1"/>
</dbReference>
<dbReference type="Proteomes" id="UP000183832">
    <property type="component" value="Unassembled WGS sequence"/>
</dbReference>
<dbReference type="InterPro" id="IPR009003">
    <property type="entry name" value="Peptidase_S1_PA"/>
</dbReference>
<dbReference type="Gene3D" id="2.40.10.10">
    <property type="entry name" value="Trypsin-like serine proteases"/>
    <property type="match status" value="2"/>
</dbReference>
<dbReference type="InterPro" id="IPR043504">
    <property type="entry name" value="Peptidase_S1_PA_chymotrypsin"/>
</dbReference>
<keyword evidence="9" id="KW-0645">Protease</keyword>
<dbReference type="FunFam" id="2.40.10.10:FF:000028">
    <property type="entry name" value="Serine protease easter"/>
    <property type="match status" value="1"/>
</dbReference>
<evidence type="ECO:0000256" key="7">
    <source>
        <dbReference type="ARBA" id="ARBA00023180"/>
    </source>
</evidence>
<dbReference type="GO" id="GO:0005576">
    <property type="term" value="C:extracellular region"/>
    <property type="evidence" value="ECO:0007669"/>
    <property type="project" value="UniProtKB-SubCell"/>
</dbReference>
<keyword evidence="5" id="KW-0391">Immunity</keyword>
<evidence type="ECO:0000256" key="1">
    <source>
        <dbReference type="ARBA" id="ARBA00004613"/>
    </source>
</evidence>
<dbReference type="GO" id="GO:0004252">
    <property type="term" value="F:serine-type endopeptidase activity"/>
    <property type="evidence" value="ECO:0007669"/>
    <property type="project" value="InterPro"/>
</dbReference>
<dbReference type="PROSITE" id="PS00134">
    <property type="entry name" value="TRYPSIN_HIS"/>
    <property type="match status" value="1"/>
</dbReference>
<feature type="region of interest" description="Disordered" evidence="10">
    <location>
        <begin position="220"/>
        <end position="256"/>
    </location>
</feature>
<evidence type="ECO:0000256" key="2">
    <source>
        <dbReference type="ARBA" id="ARBA00022525"/>
    </source>
</evidence>
<accession>A0A1J1HSE4</accession>
<gene>
    <name evidence="12" type="ORF">CLUMA_CG004144</name>
</gene>
<keyword evidence="4" id="KW-0732">Signal</keyword>
<dbReference type="InterPro" id="IPR001314">
    <property type="entry name" value="Peptidase_S1A"/>
</dbReference>
<dbReference type="SUPFAM" id="SSF50494">
    <property type="entry name" value="Trypsin-like serine proteases"/>
    <property type="match status" value="1"/>
</dbReference>
<dbReference type="STRING" id="568069.A0A1J1HSE4"/>
<dbReference type="InterPro" id="IPR001254">
    <property type="entry name" value="Trypsin_dom"/>
</dbReference>
<comment type="subcellular location">
    <subcellularLocation>
        <location evidence="1">Secreted</location>
    </subcellularLocation>
</comment>
<keyword evidence="6" id="KW-1015">Disulfide bond</keyword>
<dbReference type="InterPro" id="IPR051487">
    <property type="entry name" value="Ser/Thr_Proteases_Immune/Dev"/>
</dbReference>
<dbReference type="GO" id="GO:0045087">
    <property type="term" value="P:innate immune response"/>
    <property type="evidence" value="ECO:0007669"/>
    <property type="project" value="UniProtKB-KW"/>
</dbReference>
<dbReference type="Pfam" id="PF00089">
    <property type="entry name" value="Trypsin"/>
    <property type="match status" value="1"/>
</dbReference>
<dbReference type="PANTHER" id="PTHR24256">
    <property type="entry name" value="TRYPTASE-RELATED"/>
    <property type="match status" value="1"/>
</dbReference>
<evidence type="ECO:0000256" key="3">
    <source>
        <dbReference type="ARBA" id="ARBA00022588"/>
    </source>
</evidence>
<evidence type="ECO:0000256" key="10">
    <source>
        <dbReference type="SAM" id="MobiDB-lite"/>
    </source>
</evidence>
<evidence type="ECO:0000256" key="6">
    <source>
        <dbReference type="ARBA" id="ARBA00023157"/>
    </source>
</evidence>
<comment type="similarity">
    <text evidence="8">Belongs to the peptidase S1 family. CLIP subfamily.</text>
</comment>
<evidence type="ECO:0000259" key="11">
    <source>
        <dbReference type="PROSITE" id="PS50240"/>
    </source>
</evidence>
<feature type="compositionally biased region" description="Polar residues" evidence="10">
    <location>
        <begin position="226"/>
        <end position="256"/>
    </location>
</feature>
<evidence type="ECO:0000313" key="12">
    <source>
        <dbReference type="EMBL" id="CRK90450.1"/>
    </source>
</evidence>
<dbReference type="EMBL" id="CVRI01000019">
    <property type="protein sequence ID" value="CRK90450.1"/>
    <property type="molecule type" value="Genomic_DNA"/>
</dbReference>
<organism evidence="12 13">
    <name type="scientific">Clunio marinus</name>
    <dbReference type="NCBI Taxonomy" id="568069"/>
    <lineage>
        <taxon>Eukaryota</taxon>
        <taxon>Metazoa</taxon>
        <taxon>Ecdysozoa</taxon>
        <taxon>Arthropoda</taxon>
        <taxon>Hexapoda</taxon>
        <taxon>Insecta</taxon>
        <taxon>Pterygota</taxon>
        <taxon>Neoptera</taxon>
        <taxon>Endopterygota</taxon>
        <taxon>Diptera</taxon>
        <taxon>Nematocera</taxon>
        <taxon>Chironomoidea</taxon>
        <taxon>Chironomidae</taxon>
        <taxon>Clunio</taxon>
    </lineage>
</organism>
<evidence type="ECO:0000256" key="9">
    <source>
        <dbReference type="RuleBase" id="RU363034"/>
    </source>
</evidence>
<dbReference type="PRINTS" id="PR00722">
    <property type="entry name" value="CHYMOTRYPSIN"/>
</dbReference>
<dbReference type="AlphaFoldDB" id="A0A1J1HSE4"/>
<dbReference type="PROSITE" id="PS00135">
    <property type="entry name" value="TRYPSIN_SER"/>
    <property type="match status" value="1"/>
</dbReference>
<evidence type="ECO:0000313" key="13">
    <source>
        <dbReference type="Proteomes" id="UP000183832"/>
    </source>
</evidence>
<dbReference type="InterPro" id="IPR038565">
    <property type="entry name" value="CLIP_sf"/>
</dbReference>
<name>A0A1J1HSE4_9DIPT</name>
<dbReference type="InterPro" id="IPR033116">
    <property type="entry name" value="TRYPSIN_SER"/>
</dbReference>
<feature type="domain" description="Peptidase S1" evidence="11">
    <location>
        <begin position="282"/>
        <end position="546"/>
    </location>
</feature>
<keyword evidence="9" id="KW-0720">Serine protease</keyword>
<dbReference type="OrthoDB" id="547031at2759"/>
<dbReference type="InterPro" id="IPR018114">
    <property type="entry name" value="TRYPSIN_HIS"/>
</dbReference>
<keyword evidence="3" id="KW-0399">Innate immunity</keyword>
<dbReference type="CDD" id="cd00190">
    <property type="entry name" value="Tryp_SPc"/>
    <property type="match status" value="1"/>
</dbReference>
<keyword evidence="9" id="KW-0378">Hydrolase</keyword>
<proteinExistence type="inferred from homology"/>
<keyword evidence="2" id="KW-0964">Secreted</keyword>
<keyword evidence="13" id="KW-1185">Reference proteome</keyword>